<evidence type="ECO:0000256" key="3">
    <source>
        <dbReference type="ARBA" id="ARBA00012835"/>
    </source>
</evidence>
<reference evidence="14 15" key="1">
    <citation type="submission" date="2017-03" db="EMBL/GenBank/DDBJ databases">
        <title>Genomes of endolithic fungi from Antarctica.</title>
        <authorList>
            <person name="Coleine C."/>
            <person name="Masonjones S."/>
            <person name="Stajich J.E."/>
        </authorList>
    </citation>
    <scope>NUCLEOTIDE SEQUENCE [LARGE SCALE GENOMIC DNA]</scope>
    <source>
        <strain evidence="14 15">CCFEE 5184</strain>
    </source>
</reference>
<dbReference type="Gene3D" id="3.40.50.620">
    <property type="entry name" value="HUPs"/>
    <property type="match status" value="1"/>
</dbReference>
<accession>A0A4U0WUM7</accession>
<keyword evidence="8 11" id="KW-0030">Aminoacyl-tRNA synthetase</keyword>
<evidence type="ECO:0000256" key="2">
    <source>
        <dbReference type="ARBA" id="ARBA00007894"/>
    </source>
</evidence>
<dbReference type="InterPro" id="IPR000924">
    <property type="entry name" value="Glu/Gln-tRNA-synth"/>
</dbReference>
<organism evidence="14 15">
    <name type="scientific">Friedmanniomyces simplex</name>
    <dbReference type="NCBI Taxonomy" id="329884"/>
    <lineage>
        <taxon>Eukaryota</taxon>
        <taxon>Fungi</taxon>
        <taxon>Dikarya</taxon>
        <taxon>Ascomycota</taxon>
        <taxon>Pezizomycotina</taxon>
        <taxon>Dothideomycetes</taxon>
        <taxon>Dothideomycetidae</taxon>
        <taxon>Mycosphaerellales</taxon>
        <taxon>Teratosphaeriaceae</taxon>
        <taxon>Friedmanniomyces</taxon>
    </lineage>
</organism>
<dbReference type="InterPro" id="IPR004527">
    <property type="entry name" value="Glu-tRNA-ligase_bac/mito"/>
</dbReference>
<feature type="domain" description="Glutamyl/glutaminyl-tRNA synthetase class Ib catalytic" evidence="13">
    <location>
        <begin position="46"/>
        <end position="374"/>
    </location>
</feature>
<gene>
    <name evidence="14" type="ORF">B0A55_09522</name>
</gene>
<evidence type="ECO:0000256" key="7">
    <source>
        <dbReference type="ARBA" id="ARBA00022917"/>
    </source>
</evidence>
<evidence type="ECO:0000313" key="14">
    <source>
        <dbReference type="EMBL" id="TKA66273.1"/>
    </source>
</evidence>
<dbReference type="PANTHER" id="PTHR43311:SF2">
    <property type="entry name" value="GLUTAMATE--TRNA LIGASE, MITOCHONDRIAL-RELATED"/>
    <property type="match status" value="1"/>
</dbReference>
<dbReference type="SUPFAM" id="SSF52374">
    <property type="entry name" value="Nucleotidylyl transferase"/>
    <property type="match status" value="1"/>
</dbReference>
<dbReference type="InterPro" id="IPR049940">
    <property type="entry name" value="GluQ/Sye"/>
</dbReference>
<keyword evidence="5 11" id="KW-0547">Nucleotide-binding</keyword>
<dbReference type="GO" id="GO:0004818">
    <property type="term" value="F:glutamate-tRNA ligase activity"/>
    <property type="evidence" value="ECO:0007669"/>
    <property type="project" value="UniProtKB-EC"/>
</dbReference>
<protein>
    <recommendedName>
        <fullName evidence="10">Glutamate--tRNA ligase, mitochondrial</fullName>
        <ecNumber evidence="3">6.1.1.17</ecNumber>
    </recommendedName>
    <alternativeName>
        <fullName evidence="9">Glutamyl-tRNA synthetase</fullName>
    </alternativeName>
</protein>
<dbReference type="PROSITE" id="PS00178">
    <property type="entry name" value="AA_TRNA_LIGASE_I"/>
    <property type="match status" value="1"/>
</dbReference>
<evidence type="ECO:0000256" key="4">
    <source>
        <dbReference type="ARBA" id="ARBA00022598"/>
    </source>
</evidence>
<dbReference type="GO" id="GO:0005524">
    <property type="term" value="F:ATP binding"/>
    <property type="evidence" value="ECO:0007669"/>
    <property type="project" value="UniProtKB-KW"/>
</dbReference>
<proteinExistence type="inferred from homology"/>
<dbReference type="PRINTS" id="PR00987">
    <property type="entry name" value="TRNASYNTHGLU"/>
</dbReference>
<evidence type="ECO:0000256" key="9">
    <source>
        <dbReference type="ARBA" id="ARBA00030865"/>
    </source>
</evidence>
<keyword evidence="15" id="KW-1185">Reference proteome</keyword>
<dbReference type="InterPro" id="IPR014729">
    <property type="entry name" value="Rossmann-like_a/b/a_fold"/>
</dbReference>
<comment type="subcellular location">
    <subcellularLocation>
        <location evidence="1">Mitochondrion</location>
    </subcellularLocation>
</comment>
<dbReference type="GO" id="GO:0006424">
    <property type="term" value="P:glutamyl-tRNA aminoacylation"/>
    <property type="evidence" value="ECO:0007669"/>
    <property type="project" value="InterPro"/>
</dbReference>
<dbReference type="Pfam" id="PF00749">
    <property type="entry name" value="tRNA-synt_1c"/>
    <property type="match status" value="1"/>
</dbReference>
<dbReference type="HAMAP" id="MF_00022">
    <property type="entry name" value="Glu_tRNA_synth_type1"/>
    <property type="match status" value="1"/>
</dbReference>
<dbReference type="EMBL" id="NAJQ01000659">
    <property type="protein sequence ID" value="TKA66273.1"/>
    <property type="molecule type" value="Genomic_DNA"/>
</dbReference>
<evidence type="ECO:0000259" key="13">
    <source>
        <dbReference type="Pfam" id="PF00749"/>
    </source>
</evidence>
<evidence type="ECO:0000256" key="6">
    <source>
        <dbReference type="ARBA" id="ARBA00022840"/>
    </source>
</evidence>
<sequence>MAIPWAVRTKTHASVAQDANWRAFSTSRATRESARRVPKLPETPARTRFAPSPTGYLHIGGLRTALFSYLLAKRTGGQFLLRIEDTDQKRLVPDAEKRLYEDLQWAGLQWDEGPQVGGPYGPYRQSERNHGYRKHATELLESGAAYRCFCAPQQAGQAQAAYVSSGCNQDCASMSAEHSLDRGEEKREPFTVRLKPSPKAKKREYRDLVYGKIVPLKRSPATGVSDDPDSAVDAADIILVKSDGTPTYHFANVVDDHLMKITHVIRGVEWMASTPLHYDLYRAFGWSPPEFAHVGLLVDENKAKLSKRNADLALDVRSMREEHGVLPESLVNFLALLGWSNPLQNDVYTMDGLVKHFDLKFTKGNTMVRTEKLWYLQKQHVARLCEEVRQTGNKEPLALVAAQMSWVILARWPAILQSERFKTGLDLLYFCVDVLLADSKSYQNPKQYVERNRYLIEFDASQVPPTPEQYHCTALDQDVALDADSVRAFVEGLLVSDFQRPFHVPVDYQGDLVAKQDREPSLWFDETSAKIHASIQHQVLMETVTEALAGSDLGLEQPLSAQYEDLPFTDQLLPVEAVLRSIAIAKDSPAFSGEETQAVLRQQKAWSIAVMRHLRERVSYGLPGPSIGVVMALLGYKECCKRLGVEPKDKKGW</sequence>
<feature type="region of interest" description="Disordered" evidence="12">
    <location>
        <begin position="27"/>
        <end position="49"/>
    </location>
</feature>
<dbReference type="GO" id="GO:0008270">
    <property type="term" value="F:zinc ion binding"/>
    <property type="evidence" value="ECO:0007669"/>
    <property type="project" value="InterPro"/>
</dbReference>
<dbReference type="InterPro" id="IPR020058">
    <property type="entry name" value="Glu/Gln-tRNA-synth_Ib_cat-dom"/>
</dbReference>
<dbReference type="PANTHER" id="PTHR43311">
    <property type="entry name" value="GLUTAMATE--TRNA LIGASE"/>
    <property type="match status" value="1"/>
</dbReference>
<evidence type="ECO:0000256" key="8">
    <source>
        <dbReference type="ARBA" id="ARBA00023146"/>
    </source>
</evidence>
<dbReference type="NCBIfam" id="TIGR00464">
    <property type="entry name" value="gltX_bact"/>
    <property type="match status" value="1"/>
</dbReference>
<dbReference type="CDD" id="cd00808">
    <property type="entry name" value="GluRS_core"/>
    <property type="match status" value="1"/>
</dbReference>
<keyword evidence="7 11" id="KW-0648">Protein biosynthesis</keyword>
<dbReference type="AlphaFoldDB" id="A0A4U0WUM7"/>
<comment type="similarity">
    <text evidence="2">Belongs to the class-I aminoacyl-tRNA synthetase family. Glutamate--tRNA ligase type 1 subfamily.</text>
</comment>
<evidence type="ECO:0000256" key="1">
    <source>
        <dbReference type="ARBA" id="ARBA00004173"/>
    </source>
</evidence>
<dbReference type="GO" id="GO:0005739">
    <property type="term" value="C:mitochondrion"/>
    <property type="evidence" value="ECO:0007669"/>
    <property type="project" value="UniProtKB-SubCell"/>
</dbReference>
<evidence type="ECO:0000256" key="10">
    <source>
        <dbReference type="ARBA" id="ARBA00072917"/>
    </source>
</evidence>
<evidence type="ECO:0000256" key="11">
    <source>
        <dbReference type="RuleBase" id="RU363037"/>
    </source>
</evidence>
<dbReference type="InterPro" id="IPR001412">
    <property type="entry name" value="aa-tRNA-synth_I_CS"/>
</dbReference>
<keyword evidence="6 11" id="KW-0067">ATP-binding</keyword>
<keyword evidence="4 11" id="KW-0436">Ligase</keyword>
<name>A0A4U0WUM7_9PEZI</name>
<dbReference type="OrthoDB" id="428822at2759"/>
<evidence type="ECO:0000256" key="12">
    <source>
        <dbReference type="SAM" id="MobiDB-lite"/>
    </source>
</evidence>
<comment type="caution">
    <text evidence="14">The sequence shown here is derived from an EMBL/GenBank/DDBJ whole genome shotgun (WGS) entry which is preliminary data.</text>
</comment>
<dbReference type="InterPro" id="IPR033910">
    <property type="entry name" value="GluRS_core"/>
</dbReference>
<evidence type="ECO:0000256" key="5">
    <source>
        <dbReference type="ARBA" id="ARBA00022741"/>
    </source>
</evidence>
<dbReference type="Proteomes" id="UP000309340">
    <property type="component" value="Unassembled WGS sequence"/>
</dbReference>
<dbReference type="FunFam" id="3.40.50.620:FF:000045">
    <property type="entry name" value="Glutamate--tRNA ligase, mitochondrial"/>
    <property type="match status" value="1"/>
</dbReference>
<dbReference type="EC" id="6.1.1.17" evidence="3"/>
<evidence type="ECO:0000313" key="15">
    <source>
        <dbReference type="Proteomes" id="UP000309340"/>
    </source>
</evidence>
<dbReference type="STRING" id="329884.A0A4U0WUM7"/>